<feature type="compositionally biased region" description="Low complexity" evidence="1">
    <location>
        <begin position="203"/>
        <end position="213"/>
    </location>
</feature>
<dbReference type="AlphaFoldDB" id="A0A1V1H0L3"/>
<reference evidence="2" key="1">
    <citation type="submission" date="2009-05" db="EMBL/GenBank/DDBJ databases">
        <title>Oryza sativa Japonica Group genomic DNA, chromosome 6, BAC clone:KMK0024M20, cultivar:Khau Mac Kho.</title>
        <authorList>
            <person name="Matsumoto T."/>
            <person name="Wu J."/>
            <person name="Kanamori H."/>
        </authorList>
    </citation>
    <scope>NUCLEOTIDE SEQUENCE</scope>
    <source>
        <strain evidence="2">IRGC 105690</strain>
    </source>
</reference>
<gene>
    <name evidence="2" type="primary">OP_Ba0021N11.15</name>
</gene>
<organism evidence="2">
    <name type="scientific">Oryza punctata</name>
    <name type="common">Red rice</name>
    <dbReference type="NCBI Taxonomy" id="4537"/>
    <lineage>
        <taxon>Eukaryota</taxon>
        <taxon>Viridiplantae</taxon>
        <taxon>Streptophyta</taxon>
        <taxon>Embryophyta</taxon>
        <taxon>Tracheophyta</taxon>
        <taxon>Spermatophyta</taxon>
        <taxon>Magnoliopsida</taxon>
        <taxon>Liliopsida</taxon>
        <taxon>Poales</taxon>
        <taxon>Poaceae</taxon>
        <taxon>BOP clade</taxon>
        <taxon>Oryzoideae</taxon>
        <taxon>Oryzeae</taxon>
        <taxon>Oryzinae</taxon>
        <taxon>Oryza</taxon>
    </lineage>
</organism>
<feature type="region of interest" description="Disordered" evidence="1">
    <location>
        <begin position="147"/>
        <end position="238"/>
    </location>
</feature>
<accession>A0A1V1H0L3</accession>
<sequence>MIDCGGDRMLYQRQGGREGRRRRMGGVGRRGSSGRRGKEWQRRRMGGVGWRRSSSRGGGRRSYGVGWRGCSGRGQRGAAAAEGWGGPARQQRQGRWEAAVERCGRGGGRWRREAERGGGGGAAGWAGAAAVAGAVGGEEWRRWRGGRKMRLRGRAGAPAERGGEGRRRRRRGDHRREEDVVIVAEARQEKAAATGDGRHDEGAAAAETAGAIAWERETWRRERETKRRERQRETNGSVGTDTTLALFLICSVAAGGEKQPGSHHGREEVEDSPWRGGRRQGAPEWPSPEINPRAQLPLNPAACAGARPTRACDRYLRAVAASPASRHRLLVFLPLEPRGTSTASPITLVVADLGERCLLPQALLPPSSRERRRYYRICAICPSASTAATAASSRKPHHSCWIHRRLFDAVVGERRGTQLSGSWNG</sequence>
<feature type="compositionally biased region" description="Basic and acidic residues" evidence="1">
    <location>
        <begin position="214"/>
        <end position="233"/>
    </location>
</feature>
<feature type="region of interest" description="Disordered" evidence="1">
    <location>
        <begin position="256"/>
        <end position="293"/>
    </location>
</feature>
<feature type="compositionally biased region" description="Gly residues" evidence="1">
    <location>
        <begin position="56"/>
        <end position="75"/>
    </location>
</feature>
<dbReference type="EMBL" id="AP011465">
    <property type="protein sequence ID" value="BAX24900.1"/>
    <property type="molecule type" value="Genomic_DNA"/>
</dbReference>
<feature type="region of interest" description="Disordered" evidence="1">
    <location>
        <begin position="1"/>
        <end position="96"/>
    </location>
</feature>
<proteinExistence type="predicted"/>
<evidence type="ECO:0000313" key="2">
    <source>
        <dbReference type="EMBL" id="BAX24900.1"/>
    </source>
</evidence>
<feature type="compositionally biased region" description="Basic and acidic residues" evidence="1">
    <location>
        <begin position="186"/>
        <end position="202"/>
    </location>
</feature>
<evidence type="ECO:0000256" key="1">
    <source>
        <dbReference type="SAM" id="MobiDB-lite"/>
    </source>
</evidence>
<protein>
    <submittedName>
        <fullName evidence="2">Uncharacterized protein</fullName>
    </submittedName>
</protein>
<name>A0A1V1H0L3_ORYPU</name>